<keyword evidence="3 6" id="KW-0547">Nucleotide-binding</keyword>
<evidence type="ECO:0000256" key="6">
    <source>
        <dbReference type="PROSITE-ProRule" id="PRU10141"/>
    </source>
</evidence>
<accession>A0A2U1Q6J5</accession>
<keyword evidence="4 8" id="KW-0418">Kinase</keyword>
<feature type="binding site" evidence="6">
    <location>
        <position position="58"/>
    </location>
    <ligand>
        <name>ATP</name>
        <dbReference type="ChEBI" id="CHEBI:30616"/>
    </ligand>
</feature>
<dbReference type="InterPro" id="IPR008271">
    <property type="entry name" value="Ser/Thr_kinase_AS"/>
</dbReference>
<keyword evidence="2" id="KW-0808">Transferase</keyword>
<dbReference type="FunFam" id="3.30.200.20:FF:000039">
    <property type="entry name" value="receptor-like protein kinase FERONIA"/>
    <property type="match status" value="1"/>
</dbReference>
<sequence length="593" mass="68636">MASFVTEFKHLEIQLEDIISATNNFDESKVIGRGGFGKVYAGELSHSQSEEKSLVAIKRLDRRYGQGDTEFFKEIRMLSCYRHENLISLLGFCCQGGEMILIYEHASGGSLDCLLGSTDLTWTQRLRICIDAAKGLSFLHDPNGTQQRVLHCDIKSANILLDKNMTAKVSDFGLSKMGPANQQYSILITSAVGTPGYCDPLYMQMYTLTKESDVYSFGVVLFEVLCGRLCFEISNGQLKVYVPLWRKCYEENKLHEIILQDLRQQMDPSSMKTFSDIASQCLRNAREERPTMSRVVEELEIALESQEFPDLRLEVLTKYEDILMAVDPLLIYKTGKQLKELLSKGLIINEGKKWLSVNEKGEHTERIYIEACNPQSFSRYYNQEELLRHPTGDVVNSRFPGGRCYFYEIGFKARVRGEYLTPHISYTLNLVFRYKDQRDVNEYNPLRYKIDGEDETKVFMIYPSTHMREDGWFIVPLYQFTSQHTTVDLQFQFEYRRAILQVAGIEFQPSEEKVQLPVFEEYQHIVDAASQSLFYTSLYELKHILSKGIHLKDYKEWFSLNEKGQHCHMISIKDCLIPNDDFPSQYKSDEDSR</sequence>
<dbReference type="Gene3D" id="1.10.510.10">
    <property type="entry name" value="Transferase(Phosphotransferase) domain 1"/>
    <property type="match status" value="1"/>
</dbReference>
<dbReference type="AlphaFoldDB" id="A0A2U1Q6J5"/>
<dbReference type="GO" id="GO:0009506">
    <property type="term" value="C:plasmodesma"/>
    <property type="evidence" value="ECO:0007669"/>
    <property type="project" value="TreeGrafter"/>
</dbReference>
<organism evidence="8 9">
    <name type="scientific">Artemisia annua</name>
    <name type="common">Sweet wormwood</name>
    <dbReference type="NCBI Taxonomy" id="35608"/>
    <lineage>
        <taxon>Eukaryota</taxon>
        <taxon>Viridiplantae</taxon>
        <taxon>Streptophyta</taxon>
        <taxon>Embryophyta</taxon>
        <taxon>Tracheophyta</taxon>
        <taxon>Spermatophyta</taxon>
        <taxon>Magnoliopsida</taxon>
        <taxon>eudicotyledons</taxon>
        <taxon>Gunneridae</taxon>
        <taxon>Pentapetalae</taxon>
        <taxon>asterids</taxon>
        <taxon>campanulids</taxon>
        <taxon>Asterales</taxon>
        <taxon>Asteraceae</taxon>
        <taxon>Asteroideae</taxon>
        <taxon>Anthemideae</taxon>
        <taxon>Artemisiinae</taxon>
        <taxon>Artemisia</taxon>
    </lineage>
</organism>
<dbReference type="PROSITE" id="PS00108">
    <property type="entry name" value="PROTEIN_KINASE_ST"/>
    <property type="match status" value="1"/>
</dbReference>
<dbReference type="Gene3D" id="3.30.200.20">
    <property type="entry name" value="Phosphorylase Kinase, domain 1"/>
    <property type="match status" value="1"/>
</dbReference>
<keyword evidence="1" id="KW-0723">Serine/threonine-protein kinase</keyword>
<dbReference type="PANTHER" id="PTHR27003:SF338">
    <property type="entry name" value="TYROSINE-PROTEIN KINASE, NON-RECEPTOR JAK_TYK2-RELATED"/>
    <property type="match status" value="1"/>
</dbReference>
<dbReference type="STRING" id="35608.A0A2U1Q6J5"/>
<evidence type="ECO:0000256" key="3">
    <source>
        <dbReference type="ARBA" id="ARBA00022741"/>
    </source>
</evidence>
<reference evidence="8 9" key="1">
    <citation type="journal article" date="2018" name="Mol. Plant">
        <title>The genome of Artemisia annua provides insight into the evolution of Asteraceae family and artemisinin biosynthesis.</title>
        <authorList>
            <person name="Shen Q."/>
            <person name="Zhang L."/>
            <person name="Liao Z."/>
            <person name="Wang S."/>
            <person name="Yan T."/>
            <person name="Shi P."/>
            <person name="Liu M."/>
            <person name="Fu X."/>
            <person name="Pan Q."/>
            <person name="Wang Y."/>
            <person name="Lv Z."/>
            <person name="Lu X."/>
            <person name="Zhang F."/>
            <person name="Jiang W."/>
            <person name="Ma Y."/>
            <person name="Chen M."/>
            <person name="Hao X."/>
            <person name="Li L."/>
            <person name="Tang Y."/>
            <person name="Lv G."/>
            <person name="Zhou Y."/>
            <person name="Sun X."/>
            <person name="Brodelius P.E."/>
            <person name="Rose J.K.C."/>
            <person name="Tang K."/>
        </authorList>
    </citation>
    <scope>NUCLEOTIDE SEQUENCE [LARGE SCALE GENOMIC DNA]</scope>
    <source>
        <strain evidence="9">cv. Huhao1</strain>
        <tissue evidence="8">Leaf</tissue>
    </source>
</reference>
<gene>
    <name evidence="8" type="ORF">CTI12_AA069030</name>
</gene>
<evidence type="ECO:0000256" key="1">
    <source>
        <dbReference type="ARBA" id="ARBA00022527"/>
    </source>
</evidence>
<dbReference type="GO" id="GO:0004674">
    <property type="term" value="F:protein serine/threonine kinase activity"/>
    <property type="evidence" value="ECO:0007669"/>
    <property type="project" value="UniProtKB-KW"/>
</dbReference>
<dbReference type="InterPro" id="IPR017441">
    <property type="entry name" value="Protein_kinase_ATP_BS"/>
</dbReference>
<comment type="caution">
    <text evidence="8">The sequence shown here is derived from an EMBL/GenBank/DDBJ whole genome shotgun (WGS) entry which is preliminary data.</text>
</comment>
<dbReference type="GO" id="GO:0004714">
    <property type="term" value="F:transmembrane receptor protein tyrosine kinase activity"/>
    <property type="evidence" value="ECO:0007669"/>
    <property type="project" value="InterPro"/>
</dbReference>
<evidence type="ECO:0000313" key="9">
    <source>
        <dbReference type="Proteomes" id="UP000245207"/>
    </source>
</evidence>
<dbReference type="SUPFAM" id="SSF56112">
    <property type="entry name" value="Protein kinase-like (PK-like)"/>
    <property type="match status" value="1"/>
</dbReference>
<dbReference type="GO" id="GO:0005886">
    <property type="term" value="C:plasma membrane"/>
    <property type="evidence" value="ECO:0007669"/>
    <property type="project" value="TreeGrafter"/>
</dbReference>
<dbReference type="EMBL" id="PKPP01000373">
    <property type="protein sequence ID" value="PWA93618.1"/>
    <property type="molecule type" value="Genomic_DNA"/>
</dbReference>
<dbReference type="Proteomes" id="UP000245207">
    <property type="component" value="Unassembled WGS sequence"/>
</dbReference>
<evidence type="ECO:0000259" key="7">
    <source>
        <dbReference type="PROSITE" id="PS50011"/>
    </source>
</evidence>
<keyword evidence="5 6" id="KW-0067">ATP-binding</keyword>
<dbReference type="PROSITE" id="PS00107">
    <property type="entry name" value="PROTEIN_KINASE_ATP"/>
    <property type="match status" value="1"/>
</dbReference>
<keyword evidence="9" id="KW-1185">Reference proteome</keyword>
<dbReference type="PROSITE" id="PS50011">
    <property type="entry name" value="PROTEIN_KINASE_DOM"/>
    <property type="match status" value="1"/>
</dbReference>
<dbReference type="InterPro" id="IPR001245">
    <property type="entry name" value="Ser-Thr/Tyr_kinase_cat_dom"/>
</dbReference>
<name>A0A2U1Q6J5_ARTAN</name>
<dbReference type="SMART" id="SM00220">
    <property type="entry name" value="S_TKc"/>
    <property type="match status" value="1"/>
</dbReference>
<dbReference type="PANTHER" id="PTHR27003">
    <property type="entry name" value="OS07G0166700 PROTEIN"/>
    <property type="match status" value="1"/>
</dbReference>
<dbReference type="Pfam" id="PF07714">
    <property type="entry name" value="PK_Tyr_Ser-Thr"/>
    <property type="match status" value="1"/>
</dbReference>
<dbReference type="InterPro" id="IPR011009">
    <property type="entry name" value="Kinase-like_dom_sf"/>
</dbReference>
<evidence type="ECO:0000256" key="5">
    <source>
        <dbReference type="ARBA" id="ARBA00022840"/>
    </source>
</evidence>
<protein>
    <submittedName>
        <fullName evidence="8">Protein kinase-like domain, Phloem protein 2-like protein</fullName>
    </submittedName>
</protein>
<dbReference type="OrthoDB" id="4062651at2759"/>
<feature type="domain" description="Protein kinase" evidence="7">
    <location>
        <begin position="25"/>
        <end position="303"/>
    </location>
</feature>
<dbReference type="GO" id="GO:0005524">
    <property type="term" value="F:ATP binding"/>
    <property type="evidence" value="ECO:0007669"/>
    <property type="project" value="UniProtKB-UniRule"/>
</dbReference>
<dbReference type="InterPro" id="IPR045272">
    <property type="entry name" value="ANXUR1/2-like"/>
</dbReference>
<evidence type="ECO:0000256" key="4">
    <source>
        <dbReference type="ARBA" id="ARBA00022777"/>
    </source>
</evidence>
<evidence type="ECO:0000256" key="2">
    <source>
        <dbReference type="ARBA" id="ARBA00022679"/>
    </source>
</evidence>
<proteinExistence type="predicted"/>
<evidence type="ECO:0000313" key="8">
    <source>
        <dbReference type="EMBL" id="PWA93618.1"/>
    </source>
</evidence>
<dbReference type="InterPro" id="IPR000719">
    <property type="entry name" value="Prot_kinase_dom"/>
</dbReference>